<evidence type="ECO:0000313" key="1">
    <source>
        <dbReference type="EMBL" id="KAK4500642.1"/>
    </source>
</evidence>
<keyword evidence="2" id="KW-1185">Reference proteome</keyword>
<dbReference type="EMBL" id="JAXOVC010000006">
    <property type="protein sequence ID" value="KAK4500642.1"/>
    <property type="molecule type" value="Genomic_DNA"/>
</dbReference>
<proteinExistence type="predicted"/>
<reference evidence="1 2" key="1">
    <citation type="journal article" date="2023" name="G3 (Bethesda)">
        <title>A chromosome-level genome assembly of Zasmidium syzygii isolated from banana leaves.</title>
        <authorList>
            <person name="van Westerhoven A.C."/>
            <person name="Mehrabi R."/>
            <person name="Talebi R."/>
            <person name="Steentjes M.B.F."/>
            <person name="Corcolon B."/>
            <person name="Chong P.A."/>
            <person name="Kema G.H.J."/>
            <person name="Seidl M.F."/>
        </authorList>
    </citation>
    <scope>NUCLEOTIDE SEQUENCE [LARGE SCALE GENOMIC DNA]</scope>
    <source>
        <strain evidence="1 2">P124</strain>
    </source>
</reference>
<name>A0ABR0EGK7_ZASCE</name>
<accession>A0ABR0EGK7</accession>
<sequence length="162" mass="18645">MIIDDLEWEASTKSTPAEIRRDCDVLLAQTATCVDEIQTKERKETAERMCSATIHASNQPSGLTVSLTNANITMSIETAQLARRVKPTLITIKKKEDPIKKYLYIHDRIEEKIDSFDRASLTQEREREVNSWVEIFFRTLPEDEETAAMLRACKMVRKARRA</sequence>
<dbReference type="Proteomes" id="UP001305779">
    <property type="component" value="Unassembled WGS sequence"/>
</dbReference>
<protein>
    <submittedName>
        <fullName evidence="1">Uncharacterized protein</fullName>
    </submittedName>
</protein>
<organism evidence="1 2">
    <name type="scientific">Zasmidium cellare</name>
    <name type="common">Wine cellar mold</name>
    <name type="synonym">Racodium cellare</name>
    <dbReference type="NCBI Taxonomy" id="395010"/>
    <lineage>
        <taxon>Eukaryota</taxon>
        <taxon>Fungi</taxon>
        <taxon>Dikarya</taxon>
        <taxon>Ascomycota</taxon>
        <taxon>Pezizomycotina</taxon>
        <taxon>Dothideomycetes</taxon>
        <taxon>Dothideomycetidae</taxon>
        <taxon>Mycosphaerellales</taxon>
        <taxon>Mycosphaerellaceae</taxon>
        <taxon>Zasmidium</taxon>
    </lineage>
</organism>
<evidence type="ECO:0000313" key="2">
    <source>
        <dbReference type="Proteomes" id="UP001305779"/>
    </source>
</evidence>
<gene>
    <name evidence="1" type="ORF">PRZ48_008831</name>
</gene>
<comment type="caution">
    <text evidence="1">The sequence shown here is derived from an EMBL/GenBank/DDBJ whole genome shotgun (WGS) entry which is preliminary data.</text>
</comment>